<dbReference type="AlphaFoldDB" id="A0A317RC58"/>
<protein>
    <recommendedName>
        <fullName evidence="5">Dual-action ribosomal maturation protein DarP</fullName>
    </recommendedName>
    <alternativeName>
        <fullName evidence="5">Large ribosomal subunit assembly factor DarP</fullName>
    </alternativeName>
</protein>
<reference evidence="6 7" key="1">
    <citation type="submission" date="2018-05" db="EMBL/GenBank/DDBJ databases">
        <title>Genomic Encyclopedia of Type Strains, Phase IV (KMG-IV): sequencing the most valuable type-strain genomes for metagenomic binning, comparative biology and taxonomic classification.</title>
        <authorList>
            <person name="Goeker M."/>
        </authorList>
    </citation>
    <scope>NUCLEOTIDE SEQUENCE [LARGE SCALE GENOMIC DNA]</scope>
    <source>
        <strain evidence="6 7">DSM 26006</strain>
    </source>
</reference>
<evidence type="ECO:0000256" key="2">
    <source>
        <dbReference type="ARBA" id="ARBA00022517"/>
    </source>
</evidence>
<name>A0A317RC58_9BURK</name>
<dbReference type="PANTHER" id="PTHR38101:SF1">
    <property type="entry name" value="UPF0307 PROTEIN YJGA"/>
    <property type="match status" value="1"/>
</dbReference>
<dbReference type="InterPro" id="IPR006839">
    <property type="entry name" value="DarP"/>
</dbReference>
<comment type="caution">
    <text evidence="6">The sequence shown here is derived from an EMBL/GenBank/DDBJ whole genome shotgun (WGS) entry which is preliminary data.</text>
</comment>
<evidence type="ECO:0000256" key="5">
    <source>
        <dbReference type="HAMAP-Rule" id="MF_00765"/>
    </source>
</evidence>
<comment type="subcellular location">
    <subcellularLocation>
        <location evidence="5">Cytoplasm</location>
    </subcellularLocation>
    <text evidence="5">Associates with late stage pre-50S ribosomal subunits.</text>
</comment>
<keyword evidence="1 5" id="KW-0963">Cytoplasm</keyword>
<dbReference type="Proteomes" id="UP000246483">
    <property type="component" value="Unassembled WGS sequence"/>
</dbReference>
<keyword evidence="4 5" id="KW-0694">RNA-binding</keyword>
<dbReference type="RefSeq" id="WP_040436577.1">
    <property type="nucleotide sequence ID" value="NZ_ALEE01000524.1"/>
</dbReference>
<dbReference type="NCBIfam" id="NF003593">
    <property type="entry name" value="PRK05255.1-1"/>
    <property type="match status" value="1"/>
</dbReference>
<sequence length="216" mass="24612">MSRKSRKGYYVQGQFVAEGSALDLELKADLKGTAGATKTELKRESEALQALGAELLTLRADLFARLALPDQLQEALAEARRISDFEGRRRQMQYVGKLMRTLEEDTLEAVRSALEEQRSGSAHEKLLLHQAEHWREQLVAQDERLQDWLLQFPRTDVQQLRALIRQARKDAQDGSAVAEGHAPRRGRAWRELYQLIRTQMADAAVYGAEEQRSRDA</sequence>
<dbReference type="EMBL" id="QGUB01000005">
    <property type="protein sequence ID" value="PWW45864.1"/>
    <property type="molecule type" value="Genomic_DNA"/>
</dbReference>
<dbReference type="OrthoDB" id="5293604at2"/>
<comment type="function">
    <text evidence="5">Member of a network of 50S ribosomal subunit biogenesis factors which assembles along the 30S-50S interface, preventing incorrect 23S rRNA structures from forming. Promotes peptidyl transferase center (PTC) maturation.</text>
</comment>
<evidence type="ECO:0000256" key="4">
    <source>
        <dbReference type="ARBA" id="ARBA00022884"/>
    </source>
</evidence>
<dbReference type="GO" id="GO:0043022">
    <property type="term" value="F:ribosome binding"/>
    <property type="evidence" value="ECO:0007669"/>
    <property type="project" value="UniProtKB-UniRule"/>
</dbReference>
<organism evidence="6 7">
    <name type="scientific">Melaminivora alkalimesophila</name>
    <dbReference type="NCBI Taxonomy" id="1165852"/>
    <lineage>
        <taxon>Bacteria</taxon>
        <taxon>Pseudomonadati</taxon>
        <taxon>Pseudomonadota</taxon>
        <taxon>Betaproteobacteria</taxon>
        <taxon>Burkholderiales</taxon>
        <taxon>Comamonadaceae</taxon>
        <taxon>Melaminivora</taxon>
    </lineage>
</organism>
<evidence type="ECO:0000313" key="7">
    <source>
        <dbReference type="Proteomes" id="UP000246483"/>
    </source>
</evidence>
<evidence type="ECO:0000256" key="1">
    <source>
        <dbReference type="ARBA" id="ARBA00022490"/>
    </source>
</evidence>
<keyword evidence="3 5" id="KW-0699">rRNA-binding</keyword>
<accession>A0A317RC58</accession>
<dbReference type="GO" id="GO:0019843">
    <property type="term" value="F:rRNA binding"/>
    <property type="evidence" value="ECO:0007669"/>
    <property type="project" value="UniProtKB-UniRule"/>
</dbReference>
<dbReference type="GO" id="GO:0005829">
    <property type="term" value="C:cytosol"/>
    <property type="evidence" value="ECO:0007669"/>
    <property type="project" value="TreeGrafter"/>
</dbReference>
<evidence type="ECO:0000256" key="3">
    <source>
        <dbReference type="ARBA" id="ARBA00022730"/>
    </source>
</evidence>
<dbReference type="InterPro" id="IPR023153">
    <property type="entry name" value="DarP_sf"/>
</dbReference>
<dbReference type="CDD" id="cd16331">
    <property type="entry name" value="YjgA-like"/>
    <property type="match status" value="1"/>
</dbReference>
<dbReference type="SUPFAM" id="SSF158710">
    <property type="entry name" value="PSPTO4464-like"/>
    <property type="match status" value="1"/>
</dbReference>
<dbReference type="GO" id="GO:1902626">
    <property type="term" value="P:assembly of large subunit precursor of preribosome"/>
    <property type="evidence" value="ECO:0007669"/>
    <property type="project" value="UniProtKB-UniRule"/>
</dbReference>
<dbReference type="PANTHER" id="PTHR38101">
    <property type="entry name" value="UPF0307 PROTEIN YJGA"/>
    <property type="match status" value="1"/>
</dbReference>
<dbReference type="HAMAP" id="MF_00765">
    <property type="entry name" value="DarP"/>
    <property type="match status" value="1"/>
</dbReference>
<gene>
    <name evidence="5" type="primary">darP</name>
    <name evidence="6" type="ORF">DFR36_10566</name>
</gene>
<comment type="similarity">
    <text evidence="5">Belongs to the DarP family.</text>
</comment>
<proteinExistence type="inferred from homology"/>
<evidence type="ECO:0000313" key="6">
    <source>
        <dbReference type="EMBL" id="PWW45864.1"/>
    </source>
</evidence>
<dbReference type="Pfam" id="PF04751">
    <property type="entry name" value="DarP"/>
    <property type="match status" value="1"/>
</dbReference>
<dbReference type="Gene3D" id="1.10.60.30">
    <property type="entry name" value="PSPTO4464-like domains"/>
    <property type="match status" value="2"/>
</dbReference>
<keyword evidence="7" id="KW-1185">Reference proteome</keyword>
<keyword evidence="2 5" id="KW-0690">Ribosome biogenesis</keyword>